<dbReference type="Pfam" id="PF06041">
    <property type="entry name" value="DUF924"/>
    <property type="match status" value="1"/>
</dbReference>
<dbReference type="Proteomes" id="UP001431449">
    <property type="component" value="Unassembled WGS sequence"/>
</dbReference>
<sequence>MKPGGPPADPLPDRAPDSEAAEVLAFWLGHGPYDARWAGERQSLWFSSDAAVDRIIAERFTGVVEAAVKEQRAAWLDTPVGWLAWLIAVDQFPRNLYRGSPRAFAHDPQAQRAALRGCASGFDTALPAATRLFCYLPFEHAEDRSMQARSLAAFGALHEAADAELATHTAGWLDYARRHAEPIERFGRFPHRNRVLGRTTTAEEARWLEAHPAGF</sequence>
<protein>
    <submittedName>
        <fullName evidence="1">DUF924 domain-containing protein</fullName>
    </submittedName>
</protein>
<keyword evidence="2" id="KW-1185">Reference proteome</keyword>
<dbReference type="InterPro" id="IPR011990">
    <property type="entry name" value="TPR-like_helical_dom_sf"/>
</dbReference>
<evidence type="ECO:0000313" key="2">
    <source>
        <dbReference type="Proteomes" id="UP001431449"/>
    </source>
</evidence>
<dbReference type="Gene3D" id="1.20.58.320">
    <property type="entry name" value="TPR-like"/>
    <property type="match status" value="1"/>
</dbReference>
<accession>A0ABT0GLF9</accession>
<dbReference type="InterPro" id="IPR010323">
    <property type="entry name" value="DUF924"/>
</dbReference>
<dbReference type="Gene3D" id="1.25.40.10">
    <property type="entry name" value="Tetratricopeptide repeat domain"/>
    <property type="match status" value="1"/>
</dbReference>
<dbReference type="RefSeq" id="WP_248211292.1">
    <property type="nucleotide sequence ID" value="NZ_JALNMH010000017.1"/>
</dbReference>
<proteinExistence type="predicted"/>
<dbReference type="SUPFAM" id="SSF48452">
    <property type="entry name" value="TPR-like"/>
    <property type="match status" value="1"/>
</dbReference>
<name>A0ABT0GLF9_9GAMM</name>
<dbReference type="EMBL" id="JALNMH010000017">
    <property type="protein sequence ID" value="MCK7595385.1"/>
    <property type="molecule type" value="Genomic_DNA"/>
</dbReference>
<comment type="caution">
    <text evidence="1">The sequence shown here is derived from an EMBL/GenBank/DDBJ whole genome shotgun (WGS) entry which is preliminary data.</text>
</comment>
<evidence type="ECO:0000313" key="1">
    <source>
        <dbReference type="EMBL" id="MCK7595385.1"/>
    </source>
</evidence>
<organism evidence="1 2">
    <name type="scientific">Pseudomarimonas salicorniae</name>
    <dbReference type="NCBI Taxonomy" id="2933270"/>
    <lineage>
        <taxon>Bacteria</taxon>
        <taxon>Pseudomonadati</taxon>
        <taxon>Pseudomonadota</taxon>
        <taxon>Gammaproteobacteria</taxon>
        <taxon>Lysobacterales</taxon>
        <taxon>Lysobacteraceae</taxon>
        <taxon>Pseudomarimonas</taxon>
    </lineage>
</organism>
<gene>
    <name evidence="1" type="ORF">M0G41_17125</name>
</gene>
<reference evidence="1" key="1">
    <citation type="submission" date="2022-04" db="EMBL/GenBank/DDBJ databases">
        <title>Lysobacter sp. CAU 1642 isolated from sea sand.</title>
        <authorList>
            <person name="Kim W."/>
        </authorList>
    </citation>
    <scope>NUCLEOTIDE SEQUENCE</scope>
    <source>
        <strain evidence="1">CAU 1642</strain>
    </source>
</reference>